<dbReference type="InterPro" id="IPR006680">
    <property type="entry name" value="Amidohydro-rel"/>
</dbReference>
<reference evidence="6 7" key="1">
    <citation type="submission" date="2022-04" db="EMBL/GenBank/DDBJ databases">
        <title>Spirosoma sp. strain RP8 genome sequencing and assembly.</title>
        <authorList>
            <person name="Jung Y."/>
        </authorList>
    </citation>
    <scope>NUCLEOTIDE SEQUENCE [LARGE SCALE GENOMIC DNA]</scope>
    <source>
        <strain evidence="6 7">RP8</strain>
    </source>
</reference>
<comment type="cofactor">
    <cofactor evidence="3">
        <name>Mn(2+)</name>
        <dbReference type="ChEBI" id="CHEBI:29035"/>
    </cofactor>
</comment>
<dbReference type="CDD" id="cd01295">
    <property type="entry name" value="AdeC"/>
    <property type="match status" value="1"/>
</dbReference>
<evidence type="ECO:0000313" key="7">
    <source>
        <dbReference type="Proteomes" id="UP001202180"/>
    </source>
</evidence>
<dbReference type="RefSeq" id="WP_248477833.1">
    <property type="nucleotide sequence ID" value="NZ_JALPRF010000002.1"/>
</dbReference>
<dbReference type="Pfam" id="PF01979">
    <property type="entry name" value="Amidohydro_1"/>
    <property type="match status" value="1"/>
</dbReference>
<comment type="similarity">
    <text evidence="3">Belongs to the metallo-dependent hydrolases superfamily. Adenine deaminase family.</text>
</comment>
<sequence>MPTANILNLFDQTISYGTLTIDQGRITRIDLLGPERIGEPYILPGFIDAHVHVESSLLTPPQFARLAVVHGTVATVSDPHEIGNVLGVAGVEYMLREAARVPFKFMFGAPSCVPATPFETAGATISVDDVRYLLGLDEIGYLAEMMNFPGVLHEDPDVMAKIALAKAYNKPVDGHAPGLTGDDAQRYIDAGISTDHECFTYEEGLDKARRGMHILIREGSAARNFDALIALLAEFPEQIMFCSDDKHPDTLAEGHINQLVLRALAKGHTLWNVLRAACLNPVLHYRLPVGLLREGEPADYIIVDNLQTFAIQQTVINGESVAENGTSNIADLRSEHVNQFNCEPKSVDDFAVRAQASPVIRVIEALDGQLITNELLLEPKVENGQLVSDPERDILKLVVVNRYENVPPSVAFIKNFGLKHGAIASSVGHDSHNITAVGCDDESICQAINLVIEAKGGLSAVAGTQPHEHDQDVMSRREFLHLTTRPETQLLPLPVAGLMTDTDGYEVAAQYTKLDQFAKKELGSTLAAPFMTLSFMALLVIPALKLSDKGLFDGKRFSFVPLQIVK</sequence>
<dbReference type="GO" id="GO:0000034">
    <property type="term" value="F:adenine deaminase activity"/>
    <property type="evidence" value="ECO:0007669"/>
    <property type="project" value="UniProtKB-EC"/>
</dbReference>
<dbReference type="HAMAP" id="MF_01518">
    <property type="entry name" value="Adenine_deamin"/>
    <property type="match status" value="1"/>
</dbReference>
<evidence type="ECO:0000259" key="4">
    <source>
        <dbReference type="Pfam" id="PF01979"/>
    </source>
</evidence>
<comment type="caution">
    <text evidence="6">The sequence shown here is derived from an EMBL/GenBank/DDBJ whole genome shotgun (WGS) entry which is preliminary data.</text>
</comment>
<evidence type="ECO:0000256" key="3">
    <source>
        <dbReference type="HAMAP-Rule" id="MF_01518"/>
    </source>
</evidence>
<dbReference type="Pfam" id="PF13382">
    <property type="entry name" value="Adenine_deam_C"/>
    <property type="match status" value="2"/>
</dbReference>
<dbReference type="PANTHER" id="PTHR11113:SF2">
    <property type="entry name" value="ADENINE DEAMINASE"/>
    <property type="match status" value="1"/>
</dbReference>
<feature type="domain" description="Adenine deaminase C-terminal" evidence="5">
    <location>
        <begin position="488"/>
        <end position="557"/>
    </location>
</feature>
<dbReference type="PANTHER" id="PTHR11113">
    <property type="entry name" value="N-ACETYLGLUCOSAMINE-6-PHOSPHATE DEACETYLASE"/>
    <property type="match status" value="1"/>
</dbReference>
<dbReference type="Proteomes" id="UP001202180">
    <property type="component" value="Unassembled WGS sequence"/>
</dbReference>
<keyword evidence="7" id="KW-1185">Reference proteome</keyword>
<name>A0ABT0HNP5_9BACT</name>
<dbReference type="NCBIfam" id="TIGR01178">
    <property type="entry name" value="ade"/>
    <property type="match status" value="1"/>
</dbReference>
<dbReference type="SUPFAM" id="SSF51556">
    <property type="entry name" value="Metallo-dependent hydrolases"/>
    <property type="match status" value="1"/>
</dbReference>
<feature type="domain" description="Amidohydrolase-related" evidence="4">
    <location>
        <begin position="41"/>
        <end position="321"/>
    </location>
</feature>
<dbReference type="EC" id="3.5.4.2" evidence="3"/>
<keyword evidence="1 3" id="KW-0378">Hydrolase</keyword>
<dbReference type="InterPro" id="IPR032466">
    <property type="entry name" value="Metal_Hydrolase"/>
</dbReference>
<comment type="catalytic activity">
    <reaction evidence="3">
        <text>adenine + H2O + H(+) = hypoxanthine + NH4(+)</text>
        <dbReference type="Rhea" id="RHEA:23688"/>
        <dbReference type="ChEBI" id="CHEBI:15377"/>
        <dbReference type="ChEBI" id="CHEBI:15378"/>
        <dbReference type="ChEBI" id="CHEBI:16708"/>
        <dbReference type="ChEBI" id="CHEBI:17368"/>
        <dbReference type="ChEBI" id="CHEBI:28938"/>
        <dbReference type="EC" id="3.5.4.2"/>
    </reaction>
</comment>
<evidence type="ECO:0000256" key="2">
    <source>
        <dbReference type="ARBA" id="ARBA00023211"/>
    </source>
</evidence>
<accession>A0ABT0HNP5</accession>
<gene>
    <name evidence="3 6" type="primary">ade</name>
    <name evidence="6" type="ORF">M0L20_15480</name>
</gene>
<dbReference type="InterPro" id="IPR006679">
    <property type="entry name" value="Adenine_deam"/>
</dbReference>
<proteinExistence type="inferred from homology"/>
<protein>
    <recommendedName>
        <fullName evidence="3">Adenine deaminase</fullName>
        <shortName evidence="3">Adenase</shortName>
        <shortName evidence="3">Adenine aminase</shortName>
        <ecNumber evidence="3">3.5.4.2</ecNumber>
    </recommendedName>
</protein>
<evidence type="ECO:0000259" key="5">
    <source>
        <dbReference type="Pfam" id="PF13382"/>
    </source>
</evidence>
<dbReference type="InterPro" id="IPR026912">
    <property type="entry name" value="Adenine_deam_C"/>
</dbReference>
<dbReference type="EMBL" id="JALPRF010000002">
    <property type="protein sequence ID" value="MCK8493268.1"/>
    <property type="molecule type" value="Genomic_DNA"/>
</dbReference>
<evidence type="ECO:0000256" key="1">
    <source>
        <dbReference type="ARBA" id="ARBA00022801"/>
    </source>
</evidence>
<keyword evidence="2 3" id="KW-0464">Manganese</keyword>
<dbReference type="Gene3D" id="3.20.20.140">
    <property type="entry name" value="Metal-dependent hydrolases"/>
    <property type="match status" value="1"/>
</dbReference>
<organism evidence="6 7">
    <name type="scientific">Spirosoma liriopis</name>
    <dbReference type="NCBI Taxonomy" id="2937440"/>
    <lineage>
        <taxon>Bacteria</taxon>
        <taxon>Pseudomonadati</taxon>
        <taxon>Bacteroidota</taxon>
        <taxon>Cytophagia</taxon>
        <taxon>Cytophagales</taxon>
        <taxon>Cytophagaceae</taxon>
        <taxon>Spirosoma</taxon>
    </lineage>
</organism>
<feature type="domain" description="Adenine deaminase C-terminal" evidence="5">
    <location>
        <begin position="369"/>
        <end position="465"/>
    </location>
</feature>
<evidence type="ECO:0000313" key="6">
    <source>
        <dbReference type="EMBL" id="MCK8493268.1"/>
    </source>
</evidence>